<dbReference type="PANTHER" id="PTHR22617">
    <property type="entry name" value="CHEMOTAXIS SENSOR HISTIDINE KINASE-RELATED"/>
    <property type="match status" value="1"/>
</dbReference>
<dbReference type="Pfam" id="PF01584">
    <property type="entry name" value="CheW"/>
    <property type="match status" value="1"/>
</dbReference>
<name>A0A0C9MTI0_SPHPI</name>
<dbReference type="SMART" id="SM00260">
    <property type="entry name" value="CheW"/>
    <property type="match status" value="1"/>
</dbReference>
<feature type="domain" description="CheW-like" evidence="1">
    <location>
        <begin position="4"/>
        <end position="151"/>
    </location>
</feature>
<evidence type="ECO:0000313" key="3">
    <source>
        <dbReference type="Proteomes" id="UP000032025"/>
    </source>
</evidence>
<dbReference type="AlphaFoldDB" id="A0A0C9MTI0"/>
<dbReference type="PROSITE" id="PS50851">
    <property type="entry name" value="CHEW"/>
    <property type="match status" value="1"/>
</dbReference>
<gene>
    <name evidence="2" type="primary">cheW</name>
    <name evidence="2" type="ORF">SP6_30_01770</name>
</gene>
<accession>A0A0C9MTI0</accession>
<organism evidence="2 3">
    <name type="scientific">Sphingomonas paucimobilis NBRC 13935</name>
    <dbReference type="NCBI Taxonomy" id="1219050"/>
    <lineage>
        <taxon>Bacteria</taxon>
        <taxon>Pseudomonadati</taxon>
        <taxon>Pseudomonadota</taxon>
        <taxon>Alphaproteobacteria</taxon>
        <taxon>Sphingomonadales</taxon>
        <taxon>Sphingomonadaceae</taxon>
        <taxon>Sphingomonas</taxon>
    </lineage>
</organism>
<comment type="caution">
    <text evidence="2">The sequence shown here is derived from an EMBL/GenBank/DDBJ whole genome shotgun (WGS) entry which is preliminary data.</text>
</comment>
<evidence type="ECO:0000313" key="2">
    <source>
        <dbReference type="EMBL" id="GAN14036.1"/>
    </source>
</evidence>
<dbReference type="SUPFAM" id="SSF50341">
    <property type="entry name" value="CheW-like"/>
    <property type="match status" value="1"/>
</dbReference>
<dbReference type="GO" id="GO:0007165">
    <property type="term" value="P:signal transduction"/>
    <property type="evidence" value="ECO:0007669"/>
    <property type="project" value="InterPro"/>
</dbReference>
<dbReference type="Proteomes" id="UP000032025">
    <property type="component" value="Unassembled WGS sequence"/>
</dbReference>
<sequence>MSGETEVVVFGIDDTLFALPVTVVREILDRRPVFRVPSAPDWLVGLIDLRGQSVALIDLRSFSSSKATEIGPDARILIVETGKDGSDVNDPCLGLLVDQVLDVTRLMREDVENVPAIVPQHGPWRLSGVLRRDEQFVGLLDMKAISALADDALYACEAVAA</sequence>
<dbReference type="RefSeq" id="WP_007405014.1">
    <property type="nucleotide sequence ID" value="NZ_BBJS01000030.1"/>
</dbReference>
<dbReference type="GeneID" id="78528798"/>
<dbReference type="Gene3D" id="2.40.50.180">
    <property type="entry name" value="CheA-289, Domain 4"/>
    <property type="match status" value="1"/>
</dbReference>
<dbReference type="InterPro" id="IPR036061">
    <property type="entry name" value="CheW-like_dom_sf"/>
</dbReference>
<dbReference type="InterPro" id="IPR039315">
    <property type="entry name" value="CheW"/>
</dbReference>
<protein>
    <submittedName>
        <fullName evidence="2">CheW protein</fullName>
    </submittedName>
</protein>
<evidence type="ECO:0000259" key="1">
    <source>
        <dbReference type="PROSITE" id="PS50851"/>
    </source>
</evidence>
<keyword evidence="3" id="KW-1185">Reference proteome</keyword>
<dbReference type="InterPro" id="IPR002545">
    <property type="entry name" value="CheW-lke_dom"/>
</dbReference>
<dbReference type="PANTHER" id="PTHR22617:SF23">
    <property type="entry name" value="CHEMOTAXIS PROTEIN CHEW"/>
    <property type="match status" value="1"/>
</dbReference>
<dbReference type="GO" id="GO:0005829">
    <property type="term" value="C:cytosol"/>
    <property type="evidence" value="ECO:0007669"/>
    <property type="project" value="TreeGrafter"/>
</dbReference>
<dbReference type="Gene3D" id="2.30.30.40">
    <property type="entry name" value="SH3 Domains"/>
    <property type="match status" value="1"/>
</dbReference>
<proteinExistence type="predicted"/>
<reference evidence="2 3" key="1">
    <citation type="submission" date="2014-08" db="EMBL/GenBank/DDBJ databases">
        <title>Whole genome shotgun sequence of Sphingomonas paucimobilis NBRC 13935.</title>
        <authorList>
            <person name="Hosoyama A."/>
            <person name="Hashimoto M."/>
            <person name="Hosoyama Y."/>
            <person name="Noguchi M."/>
            <person name="Uohara A."/>
            <person name="Ohji S."/>
            <person name="Katano-Makiyama Y."/>
            <person name="Ichikawa N."/>
            <person name="Kimura A."/>
            <person name="Yamazoe A."/>
            <person name="Fujita N."/>
        </authorList>
    </citation>
    <scope>NUCLEOTIDE SEQUENCE [LARGE SCALE GENOMIC DNA]</scope>
    <source>
        <strain evidence="2 3">NBRC 13935</strain>
    </source>
</reference>
<dbReference type="EMBL" id="BBJS01000030">
    <property type="protein sequence ID" value="GAN14036.1"/>
    <property type="molecule type" value="Genomic_DNA"/>
</dbReference>
<dbReference type="GO" id="GO:0006935">
    <property type="term" value="P:chemotaxis"/>
    <property type="evidence" value="ECO:0007669"/>
    <property type="project" value="InterPro"/>
</dbReference>